<feature type="transmembrane region" description="Helical" evidence="5">
    <location>
        <begin position="77"/>
        <end position="95"/>
    </location>
</feature>
<dbReference type="PANTHER" id="PTHR37306:SF1">
    <property type="entry name" value="COLICIN V PRODUCTION PROTEIN"/>
    <property type="match status" value="1"/>
</dbReference>
<organism evidence="6 7">
    <name type="scientific">Niallia endozanthoxylica</name>
    <dbReference type="NCBI Taxonomy" id="2036016"/>
    <lineage>
        <taxon>Bacteria</taxon>
        <taxon>Bacillati</taxon>
        <taxon>Bacillota</taxon>
        <taxon>Bacilli</taxon>
        <taxon>Bacillales</taxon>
        <taxon>Bacillaceae</taxon>
        <taxon>Niallia</taxon>
    </lineage>
</organism>
<dbReference type="Pfam" id="PF02674">
    <property type="entry name" value="Colicin_V"/>
    <property type="match status" value="1"/>
</dbReference>
<dbReference type="GO" id="GO:0009403">
    <property type="term" value="P:toxin biosynthetic process"/>
    <property type="evidence" value="ECO:0007669"/>
    <property type="project" value="InterPro"/>
</dbReference>
<protein>
    <submittedName>
        <fullName evidence="6">CvpA family protein</fullName>
    </submittedName>
</protein>
<evidence type="ECO:0000256" key="5">
    <source>
        <dbReference type="SAM" id="Phobius"/>
    </source>
</evidence>
<evidence type="ECO:0000256" key="3">
    <source>
        <dbReference type="ARBA" id="ARBA00022989"/>
    </source>
</evidence>
<dbReference type="AlphaFoldDB" id="A0A5J5HNZ4"/>
<comment type="caution">
    <text evidence="6">The sequence shown here is derived from an EMBL/GenBank/DDBJ whole genome shotgun (WGS) entry which is preliminary data.</text>
</comment>
<accession>A0A5J5HNZ4</accession>
<feature type="transmembrane region" description="Helical" evidence="5">
    <location>
        <begin position="116"/>
        <end position="141"/>
    </location>
</feature>
<keyword evidence="4 5" id="KW-0472">Membrane</keyword>
<sequence length="181" mass="20605">MLDLAVLIILFFGFLVGLKRGFILQLVHLTGFIIAFIVAYLYYNQLAPRLTLWIPFPNLDMNSTYAMLFENANLEDAYYRAIAFVVIFFAVKILLQIIGNMLDFVAQIPIVKQLNIWAGGILGFIEVYLIMFIILFIAALLPIESIQASLTDSILTEFIVKQTPILSQHIQDLWIQNSSVK</sequence>
<dbReference type="RefSeq" id="WP_150440628.1">
    <property type="nucleotide sequence ID" value="NZ_VYKL01000020.1"/>
</dbReference>
<evidence type="ECO:0000256" key="2">
    <source>
        <dbReference type="ARBA" id="ARBA00022692"/>
    </source>
</evidence>
<keyword evidence="7" id="KW-1185">Reference proteome</keyword>
<dbReference type="GO" id="GO:0016020">
    <property type="term" value="C:membrane"/>
    <property type="evidence" value="ECO:0007669"/>
    <property type="project" value="UniProtKB-SubCell"/>
</dbReference>
<dbReference type="OrthoDB" id="1809613at2"/>
<feature type="transmembrane region" description="Helical" evidence="5">
    <location>
        <begin position="21"/>
        <end position="43"/>
    </location>
</feature>
<proteinExistence type="predicted"/>
<evidence type="ECO:0000256" key="4">
    <source>
        <dbReference type="ARBA" id="ARBA00023136"/>
    </source>
</evidence>
<dbReference type="Proteomes" id="UP000326671">
    <property type="component" value="Unassembled WGS sequence"/>
</dbReference>
<dbReference type="InterPro" id="IPR003825">
    <property type="entry name" value="Colicin-V_CvpA"/>
</dbReference>
<reference evidence="6 7" key="1">
    <citation type="submission" date="2019-09" db="EMBL/GenBank/DDBJ databases">
        <title>Whole genome sequences of isolates from the Mars Exploration Rovers.</title>
        <authorList>
            <person name="Seuylemezian A."/>
            <person name="Vaishampayan P."/>
        </authorList>
    </citation>
    <scope>NUCLEOTIDE SEQUENCE [LARGE SCALE GENOMIC DNA]</scope>
    <source>
        <strain evidence="6 7">MER_TA_151</strain>
    </source>
</reference>
<keyword evidence="3 5" id="KW-1133">Transmembrane helix</keyword>
<evidence type="ECO:0000313" key="7">
    <source>
        <dbReference type="Proteomes" id="UP000326671"/>
    </source>
</evidence>
<comment type="subcellular location">
    <subcellularLocation>
        <location evidence="1">Membrane</location>
        <topology evidence="1">Multi-pass membrane protein</topology>
    </subcellularLocation>
</comment>
<evidence type="ECO:0000256" key="1">
    <source>
        <dbReference type="ARBA" id="ARBA00004141"/>
    </source>
</evidence>
<evidence type="ECO:0000313" key="6">
    <source>
        <dbReference type="EMBL" id="KAA9023191.1"/>
    </source>
</evidence>
<dbReference type="EMBL" id="VYKL01000020">
    <property type="protein sequence ID" value="KAA9023191.1"/>
    <property type="molecule type" value="Genomic_DNA"/>
</dbReference>
<name>A0A5J5HNZ4_9BACI</name>
<dbReference type="PANTHER" id="PTHR37306">
    <property type="entry name" value="COLICIN V PRODUCTION PROTEIN"/>
    <property type="match status" value="1"/>
</dbReference>
<keyword evidence="2 5" id="KW-0812">Transmembrane</keyword>
<gene>
    <name evidence="6" type="ORF">F4V44_13920</name>
</gene>